<dbReference type="EMBL" id="KI692611">
    <property type="protein sequence ID" value="ETM47821.1"/>
    <property type="molecule type" value="Genomic_DNA"/>
</dbReference>
<reference evidence="1" key="1">
    <citation type="submission" date="2013-11" db="EMBL/GenBank/DDBJ databases">
        <title>The Genome Sequence of Phytophthora parasitica CJ02B3.</title>
        <authorList>
            <consortium name="The Broad Institute Genomics Platform"/>
            <person name="Russ C."/>
            <person name="Tyler B."/>
            <person name="Panabieres F."/>
            <person name="Shan W."/>
            <person name="Tripathy S."/>
            <person name="Grunwald N."/>
            <person name="Machado M."/>
            <person name="Johnson C.S."/>
            <person name="Arredondo F."/>
            <person name="Hong C."/>
            <person name="Coffey M."/>
            <person name="Young S.K."/>
            <person name="Zeng Q."/>
            <person name="Gargeya S."/>
            <person name="Fitzgerald M."/>
            <person name="Abouelleil A."/>
            <person name="Alvarado L."/>
            <person name="Chapman S.B."/>
            <person name="Gainer-Dewar J."/>
            <person name="Goldberg J."/>
            <person name="Griggs A."/>
            <person name="Gujja S."/>
            <person name="Hansen M."/>
            <person name="Howarth C."/>
            <person name="Imamovic A."/>
            <person name="Ireland A."/>
            <person name="Larimer J."/>
            <person name="McCowan C."/>
            <person name="Murphy C."/>
            <person name="Pearson M."/>
            <person name="Poon T.W."/>
            <person name="Priest M."/>
            <person name="Roberts A."/>
            <person name="Saif S."/>
            <person name="Shea T."/>
            <person name="Sykes S."/>
            <person name="Wortman J."/>
            <person name="Nusbaum C."/>
            <person name="Birren B."/>
        </authorList>
    </citation>
    <scope>NUCLEOTIDE SEQUENCE [LARGE SCALE GENOMIC DNA]</scope>
    <source>
        <strain evidence="1">CJ02B3</strain>
    </source>
</reference>
<sequence>MGRDSAAGKVKLKKFLEEIDAGMTELFMVRMVLEILVPRLQSLVNWSEKRKKKKIRRRLLFGCGGSRG</sequence>
<gene>
    <name evidence="3" type="ORF">L914_07555</name>
    <name evidence="1" type="ORF">L915_07660</name>
    <name evidence="2" type="ORF">L916_07589</name>
</gene>
<organism evidence="3">
    <name type="scientific">Phytophthora nicotianae</name>
    <name type="common">Potato buckeye rot agent</name>
    <name type="synonym">Phytophthora parasitica</name>
    <dbReference type="NCBI Taxonomy" id="4792"/>
    <lineage>
        <taxon>Eukaryota</taxon>
        <taxon>Sar</taxon>
        <taxon>Stramenopiles</taxon>
        <taxon>Oomycota</taxon>
        <taxon>Peronosporomycetes</taxon>
        <taxon>Peronosporales</taxon>
        <taxon>Peronosporaceae</taxon>
        <taxon>Phytophthora</taxon>
    </lineage>
</organism>
<reference evidence="3" key="3">
    <citation type="submission" date="2013-11" db="EMBL/GenBank/DDBJ databases">
        <title>The Genome Sequence of Phytophthora parasitica IAC_01/95.</title>
        <authorList>
            <consortium name="The Broad Institute Genomics Platform"/>
            <person name="Russ C."/>
            <person name="Tyler B."/>
            <person name="Panabieres F."/>
            <person name="Shan W."/>
            <person name="Tripathy S."/>
            <person name="Grunwald N."/>
            <person name="Machado M."/>
            <person name="Johnson C.S."/>
            <person name="Arredondo F."/>
            <person name="Hong C."/>
            <person name="Coffey M."/>
            <person name="Young S.K."/>
            <person name="Zeng Q."/>
            <person name="Gargeya S."/>
            <person name="Fitzgerald M."/>
            <person name="Abouelleil A."/>
            <person name="Alvarado L."/>
            <person name="Chapman S.B."/>
            <person name="Gainer-Dewar J."/>
            <person name="Goldberg J."/>
            <person name="Griggs A."/>
            <person name="Gujja S."/>
            <person name="Hansen M."/>
            <person name="Howarth C."/>
            <person name="Imamovic A."/>
            <person name="Ireland A."/>
            <person name="Larimer J."/>
            <person name="McCowan C."/>
            <person name="Murphy C."/>
            <person name="Pearson M."/>
            <person name="Poon T.W."/>
            <person name="Priest M."/>
            <person name="Roberts A."/>
            <person name="Saif S."/>
            <person name="Shea T."/>
            <person name="Sykes S."/>
            <person name="Wortman J."/>
            <person name="Nusbaum C."/>
            <person name="Birren B."/>
        </authorList>
    </citation>
    <scope>NUCLEOTIDE SEQUENCE [LARGE SCALE GENOMIC DNA]</scope>
    <source>
        <strain evidence="3">IAC_01/95</strain>
    </source>
</reference>
<dbReference type="Proteomes" id="UP000053236">
    <property type="component" value="Unassembled WGS sequence"/>
</dbReference>
<accession>W2NGV7</accession>
<evidence type="ECO:0000313" key="1">
    <source>
        <dbReference type="EMBL" id="ETK88015.1"/>
    </source>
</evidence>
<dbReference type="AlphaFoldDB" id="W2NGV7"/>
<name>W2NGV7_PHYNI</name>
<dbReference type="Proteomes" id="UP000053864">
    <property type="component" value="Unassembled WGS sequence"/>
</dbReference>
<reference evidence="2 4" key="2">
    <citation type="submission" date="2013-11" db="EMBL/GenBank/DDBJ databases">
        <title>The Genome Sequence of Phytophthora parasitica CJ05E6.</title>
        <authorList>
            <consortium name="The Broad Institute Genomics Platform"/>
            <person name="Russ C."/>
            <person name="Tyler B."/>
            <person name="Panabieres F."/>
            <person name="Shan W."/>
            <person name="Tripathy S."/>
            <person name="Grunwald N."/>
            <person name="Machado M."/>
            <person name="Johnson C.S."/>
            <person name="Arredondo F."/>
            <person name="Hong C."/>
            <person name="Coffey M."/>
            <person name="Young S.K."/>
            <person name="Zeng Q."/>
            <person name="Gargeya S."/>
            <person name="Fitzgerald M."/>
            <person name="Abouelleil A."/>
            <person name="Alvarado L."/>
            <person name="Chapman S.B."/>
            <person name="Gainer-Dewar J."/>
            <person name="Goldberg J."/>
            <person name="Griggs A."/>
            <person name="Gujja S."/>
            <person name="Hansen M."/>
            <person name="Howarth C."/>
            <person name="Imamovic A."/>
            <person name="Ireland A."/>
            <person name="Larimer J."/>
            <person name="McCowan C."/>
            <person name="Murphy C."/>
            <person name="Pearson M."/>
            <person name="Poon T.W."/>
            <person name="Priest M."/>
            <person name="Roberts A."/>
            <person name="Saif S."/>
            <person name="Shea T."/>
            <person name="Sykes S."/>
            <person name="Wortman J."/>
            <person name="Nusbaum C."/>
            <person name="Birren B."/>
        </authorList>
    </citation>
    <scope>NUCLEOTIDE SEQUENCE [LARGE SCALE GENOMIC DNA]</scope>
    <source>
        <strain evidence="2 4">CJ05E6</strain>
    </source>
</reference>
<evidence type="ECO:0000313" key="4">
    <source>
        <dbReference type="Proteomes" id="UP000053864"/>
    </source>
</evidence>
<dbReference type="EMBL" id="KI686041">
    <property type="protein sequence ID" value="ETK88015.1"/>
    <property type="molecule type" value="Genomic_DNA"/>
</dbReference>
<dbReference type="VEuPathDB" id="FungiDB:PPTG_19946"/>
<evidence type="ECO:0000313" key="2">
    <source>
        <dbReference type="EMBL" id="ETL41435.1"/>
    </source>
</evidence>
<evidence type="ECO:0000313" key="3">
    <source>
        <dbReference type="EMBL" id="ETM47821.1"/>
    </source>
</evidence>
<dbReference type="Proteomes" id="UP000054532">
    <property type="component" value="Unassembled WGS sequence"/>
</dbReference>
<proteinExistence type="predicted"/>
<protein>
    <submittedName>
        <fullName evidence="3">Uncharacterized protein</fullName>
    </submittedName>
</protein>
<dbReference type="EMBL" id="KI672656">
    <property type="protein sequence ID" value="ETL41435.1"/>
    <property type="molecule type" value="Genomic_DNA"/>
</dbReference>